<reference evidence="2 3" key="1">
    <citation type="submission" date="2024-04" db="EMBL/GenBank/DDBJ databases">
        <authorList>
            <consortium name="Genoscope - CEA"/>
            <person name="William W."/>
        </authorList>
    </citation>
    <scope>NUCLEOTIDE SEQUENCE [LARGE SCALE GENOMIC DNA]</scope>
</reference>
<feature type="compositionally biased region" description="Basic and acidic residues" evidence="1">
    <location>
        <begin position="60"/>
        <end position="74"/>
    </location>
</feature>
<evidence type="ECO:0000313" key="3">
    <source>
        <dbReference type="Proteomes" id="UP001497497"/>
    </source>
</evidence>
<proteinExistence type="predicted"/>
<feature type="non-terminal residue" evidence="2">
    <location>
        <position position="139"/>
    </location>
</feature>
<evidence type="ECO:0000256" key="1">
    <source>
        <dbReference type="SAM" id="MobiDB-lite"/>
    </source>
</evidence>
<organism evidence="2 3">
    <name type="scientific">Lymnaea stagnalis</name>
    <name type="common">Great pond snail</name>
    <name type="synonym">Helix stagnalis</name>
    <dbReference type="NCBI Taxonomy" id="6523"/>
    <lineage>
        <taxon>Eukaryota</taxon>
        <taxon>Metazoa</taxon>
        <taxon>Spiralia</taxon>
        <taxon>Lophotrochozoa</taxon>
        <taxon>Mollusca</taxon>
        <taxon>Gastropoda</taxon>
        <taxon>Heterobranchia</taxon>
        <taxon>Euthyneura</taxon>
        <taxon>Panpulmonata</taxon>
        <taxon>Hygrophila</taxon>
        <taxon>Lymnaeoidea</taxon>
        <taxon>Lymnaeidae</taxon>
        <taxon>Lymnaea</taxon>
    </lineage>
</organism>
<feature type="compositionally biased region" description="Low complexity" evidence="1">
    <location>
        <begin position="9"/>
        <end position="21"/>
    </location>
</feature>
<dbReference type="Proteomes" id="UP001497497">
    <property type="component" value="Unassembled WGS sequence"/>
</dbReference>
<feature type="compositionally biased region" description="Polar residues" evidence="1">
    <location>
        <begin position="23"/>
        <end position="35"/>
    </location>
</feature>
<feature type="compositionally biased region" description="Low complexity" evidence="1">
    <location>
        <begin position="98"/>
        <end position="115"/>
    </location>
</feature>
<evidence type="ECO:0000313" key="2">
    <source>
        <dbReference type="EMBL" id="CAL1540822.1"/>
    </source>
</evidence>
<keyword evidence="3" id="KW-1185">Reference proteome</keyword>
<comment type="caution">
    <text evidence="2">The sequence shown here is derived from an EMBL/GenBank/DDBJ whole genome shotgun (WGS) entry which is preliminary data.</text>
</comment>
<accession>A0AAV2I2F9</accession>
<dbReference type="EMBL" id="CAXITT010000401">
    <property type="protein sequence ID" value="CAL1540822.1"/>
    <property type="molecule type" value="Genomic_DNA"/>
</dbReference>
<sequence length="139" mass="14649">PQYSPPGQPQYSPTGQPQYSPAGQPQYSPTGQPQYSPGIPDQPLADQGYQGTPTGANQRAEPRRISGRDPRDYPDIPMGSRQGSVKSVQGGPQNPPIGSTRSLTGGARSRRSTGSSIYGLLVEGLVLNGGDMAELLHYG</sequence>
<feature type="compositionally biased region" description="Polar residues" evidence="1">
    <location>
        <begin position="81"/>
        <end position="92"/>
    </location>
</feature>
<feature type="region of interest" description="Disordered" evidence="1">
    <location>
        <begin position="1"/>
        <end position="115"/>
    </location>
</feature>
<protein>
    <submittedName>
        <fullName evidence="2">Uncharacterized protein</fullName>
    </submittedName>
</protein>
<gene>
    <name evidence="2" type="ORF">GSLYS_00014471001</name>
</gene>
<dbReference type="AlphaFoldDB" id="A0AAV2I2F9"/>
<feature type="non-terminal residue" evidence="2">
    <location>
        <position position="1"/>
    </location>
</feature>
<name>A0AAV2I2F9_LYMST</name>